<dbReference type="EMBL" id="NOKA02000011">
    <property type="protein sequence ID" value="RDY31710.1"/>
    <property type="molecule type" value="Genomic_DNA"/>
</dbReference>
<dbReference type="InterPro" id="IPR010037">
    <property type="entry name" value="FkbH_domain"/>
</dbReference>
<dbReference type="InterPro" id="IPR023214">
    <property type="entry name" value="HAD_sf"/>
</dbReference>
<dbReference type="AlphaFoldDB" id="A0A371JG34"/>
<name>A0A371JG34_9FIRM</name>
<accession>A0A371JG34</accession>
<dbReference type="Proteomes" id="UP000216411">
    <property type="component" value="Unassembled WGS sequence"/>
</dbReference>
<comment type="caution">
    <text evidence="2">The sequence shown here is derived from an EMBL/GenBank/DDBJ whole genome shotgun (WGS) entry which is preliminary data.</text>
</comment>
<evidence type="ECO:0000259" key="1">
    <source>
        <dbReference type="Pfam" id="PF21211"/>
    </source>
</evidence>
<dbReference type="InterPro" id="IPR010033">
    <property type="entry name" value="HAD_SF_ppase_IIIC"/>
</dbReference>
<dbReference type="Gene3D" id="3.40.50.1000">
    <property type="entry name" value="HAD superfamily/HAD-like"/>
    <property type="match status" value="1"/>
</dbReference>
<reference evidence="2 3" key="1">
    <citation type="journal article" date="2017" name="Genome Announc.">
        <title>Draft Genome Sequence of a Sporulating and Motile Strain of Lachnotalea glycerini Isolated from Water in Quebec City, Canada.</title>
        <authorList>
            <person name="Maheux A.F."/>
            <person name="Boudreau D.K."/>
            <person name="Berube E."/>
            <person name="Boissinot M."/>
            <person name="Raymond F."/>
            <person name="Brodeur S."/>
            <person name="Corbeil J."/>
            <person name="Isabel S."/>
            <person name="Omar R.F."/>
            <person name="Bergeron M.G."/>
        </authorList>
    </citation>
    <scope>NUCLEOTIDE SEQUENCE [LARGE SCALE GENOMIC DNA]</scope>
    <source>
        <strain evidence="2 3">CCRI-19302</strain>
    </source>
</reference>
<proteinExistence type="predicted"/>
<feature type="domain" description="BF1531-like N-terminal" evidence="1">
    <location>
        <begin position="36"/>
        <end position="231"/>
    </location>
</feature>
<dbReference type="SUPFAM" id="SSF56784">
    <property type="entry name" value="HAD-like"/>
    <property type="match status" value="1"/>
</dbReference>
<keyword evidence="3" id="KW-1185">Reference proteome</keyword>
<dbReference type="Gene3D" id="3.40.50.1110">
    <property type="entry name" value="SGNH hydrolase"/>
    <property type="match status" value="1"/>
</dbReference>
<protein>
    <submittedName>
        <fullName evidence="2">HAD-IIIC family phosphatase</fullName>
    </submittedName>
</protein>
<evidence type="ECO:0000313" key="2">
    <source>
        <dbReference type="EMBL" id="RDY31710.1"/>
    </source>
</evidence>
<gene>
    <name evidence="2" type="ORF">CG710_008295</name>
</gene>
<dbReference type="NCBIfam" id="TIGR01681">
    <property type="entry name" value="HAD-SF-IIIC"/>
    <property type="match status" value="1"/>
</dbReference>
<sequence>MKELEYPFDSEYILNNKKKIKKKLQLSNNQYIRKNIAILGGSTTSNIKLMLELFLLNYGIKPIFYESEYNQYYQDAIFPNKQLEKFHPDIIFIHTTNRNIMFYPHIGMSGKEIDQLIEAEIERYISIWDRLDAVYQCPIIQNNFEYPSYRLMGNKEASDVHGKINFITRLNQRFYEYAQTHDNFYINDINYISACYGLDRWSDPFYWHMYKYACAVLAIPDLAFNIAKIIKAIFGKNKKGFVLDLDNTLWGGVVGDDGADNIEIGQETPIGQVYSEFQSYIKEYIELGVILNINSKNDYNNALAGLNHPEGILKSEDFIVIKSNWEPKDRNFINIANALNLLPESLVFVDDNPAERAIVTVQLPGVAAPEMDSVENYIRILDKSGFFEVTSLSEDDLNRNEMYKENEKRSHLQVSFESYADYLKSLKMRAVIKGFESIYMARIAQLTNKSNQFNLTTRRYTQGEIERVAEEKDYIHLYGKLEDKFGDNGVVSVVIGQVCGENVNICLWIMSCRVLKRDMEFAMMDILVKKCLTKNVKKIYGYYYPTEKNGMVKDLYALLGFTKNSEDEKGNTVWSMDVDEFYEKKNEVIQVEE</sequence>
<dbReference type="Pfam" id="PF21211">
    <property type="entry name" value="FkbH_N"/>
    <property type="match status" value="1"/>
</dbReference>
<dbReference type="OrthoDB" id="323926at2"/>
<dbReference type="InterPro" id="IPR036412">
    <property type="entry name" value="HAD-like_sf"/>
</dbReference>
<dbReference type="InterPro" id="IPR049369">
    <property type="entry name" value="BF1531-like_N"/>
</dbReference>
<dbReference type="InterPro" id="IPR036514">
    <property type="entry name" value="SGNH_hydro_sf"/>
</dbReference>
<organism evidence="2 3">
    <name type="scientific">Lachnotalea glycerini</name>
    <dbReference type="NCBI Taxonomy" id="1763509"/>
    <lineage>
        <taxon>Bacteria</taxon>
        <taxon>Bacillati</taxon>
        <taxon>Bacillota</taxon>
        <taxon>Clostridia</taxon>
        <taxon>Lachnospirales</taxon>
        <taxon>Lachnospiraceae</taxon>
        <taxon>Lachnotalea</taxon>
    </lineage>
</organism>
<dbReference type="RefSeq" id="WP_094375849.1">
    <property type="nucleotide sequence ID" value="NZ_NOKA02000011.1"/>
</dbReference>
<dbReference type="NCBIfam" id="TIGR01686">
    <property type="entry name" value="FkbH"/>
    <property type="match status" value="1"/>
</dbReference>
<evidence type="ECO:0000313" key="3">
    <source>
        <dbReference type="Proteomes" id="UP000216411"/>
    </source>
</evidence>